<evidence type="ECO:0000259" key="1">
    <source>
        <dbReference type="Pfam" id="PF00903"/>
    </source>
</evidence>
<dbReference type="EMBL" id="BAAAOG010000002">
    <property type="protein sequence ID" value="GAA1952501.1"/>
    <property type="molecule type" value="Genomic_DNA"/>
</dbReference>
<dbReference type="InterPro" id="IPR028973">
    <property type="entry name" value="PhnB-like"/>
</dbReference>
<evidence type="ECO:0000313" key="3">
    <source>
        <dbReference type="Proteomes" id="UP001499933"/>
    </source>
</evidence>
<dbReference type="Proteomes" id="UP001499933">
    <property type="component" value="Unassembled WGS sequence"/>
</dbReference>
<dbReference type="SUPFAM" id="SSF54593">
    <property type="entry name" value="Glyoxalase/Bleomycin resistance protein/Dihydroxybiphenyl dioxygenase"/>
    <property type="match status" value="1"/>
</dbReference>
<dbReference type="Pfam" id="PF00903">
    <property type="entry name" value="Glyoxalase"/>
    <property type="match status" value="1"/>
</dbReference>
<dbReference type="InterPro" id="IPR029068">
    <property type="entry name" value="Glyas_Bleomycin-R_OHBP_Dase"/>
</dbReference>
<proteinExistence type="predicted"/>
<evidence type="ECO:0000313" key="2">
    <source>
        <dbReference type="EMBL" id="GAA1952501.1"/>
    </source>
</evidence>
<feature type="domain" description="Glyoxalase/fosfomycin resistance/dioxygenase" evidence="1">
    <location>
        <begin position="10"/>
        <end position="125"/>
    </location>
</feature>
<dbReference type="RefSeq" id="WP_344092552.1">
    <property type="nucleotide sequence ID" value="NZ_BAAAOG010000002.1"/>
</dbReference>
<gene>
    <name evidence="2" type="ORF">GCM10009776_12980</name>
</gene>
<name>A0ABP5BU15_9MICO</name>
<organism evidence="2 3">
    <name type="scientific">Microbacterium deminutum</name>
    <dbReference type="NCBI Taxonomy" id="344164"/>
    <lineage>
        <taxon>Bacteria</taxon>
        <taxon>Bacillati</taxon>
        <taxon>Actinomycetota</taxon>
        <taxon>Actinomycetes</taxon>
        <taxon>Micrococcales</taxon>
        <taxon>Microbacteriaceae</taxon>
        <taxon>Microbacterium</taxon>
    </lineage>
</organism>
<accession>A0ABP5BU15</accession>
<dbReference type="PANTHER" id="PTHR33990:SF1">
    <property type="entry name" value="PROTEIN YJDN"/>
    <property type="match status" value="1"/>
</dbReference>
<reference evidence="3" key="1">
    <citation type="journal article" date="2019" name="Int. J. Syst. Evol. Microbiol.">
        <title>The Global Catalogue of Microorganisms (GCM) 10K type strain sequencing project: providing services to taxonomists for standard genome sequencing and annotation.</title>
        <authorList>
            <consortium name="The Broad Institute Genomics Platform"/>
            <consortium name="The Broad Institute Genome Sequencing Center for Infectious Disease"/>
            <person name="Wu L."/>
            <person name="Ma J."/>
        </authorList>
    </citation>
    <scope>NUCLEOTIDE SEQUENCE [LARGE SCALE GENOMIC DNA]</scope>
    <source>
        <strain evidence="3">JCM 14901</strain>
    </source>
</reference>
<dbReference type="Gene3D" id="3.10.180.10">
    <property type="entry name" value="2,3-Dihydroxybiphenyl 1,2-Dioxygenase, domain 1"/>
    <property type="match status" value="1"/>
</dbReference>
<dbReference type="CDD" id="cd06588">
    <property type="entry name" value="PhnB_like"/>
    <property type="match status" value="1"/>
</dbReference>
<dbReference type="InterPro" id="IPR004360">
    <property type="entry name" value="Glyas_Fos-R_dOase_dom"/>
</dbReference>
<protein>
    <submittedName>
        <fullName evidence="2">VOC family protein</fullName>
    </submittedName>
</protein>
<comment type="caution">
    <text evidence="2">The sequence shown here is derived from an EMBL/GenBank/DDBJ whole genome shotgun (WGS) entry which is preliminary data.</text>
</comment>
<sequence>MTGLVPYLHFDGTAREALTFYRDVFGGELILHTFADFGRTDGAPDAIAHGMLRGLVELSGADAGEKDDTLALRGILFSLLGTAEPGTLQAWFSALSGEGVVSDPLQLRPWGAYDGQVVDRFGVTWLIGYED</sequence>
<dbReference type="PANTHER" id="PTHR33990">
    <property type="entry name" value="PROTEIN YJDN-RELATED"/>
    <property type="match status" value="1"/>
</dbReference>
<keyword evidence="3" id="KW-1185">Reference proteome</keyword>